<evidence type="ECO:0000313" key="3">
    <source>
        <dbReference type="EMBL" id="NDY57532.1"/>
    </source>
</evidence>
<keyword evidence="2" id="KW-0732">Signal</keyword>
<comment type="caution">
    <text evidence="3">The sequence shown here is derived from an EMBL/GenBank/DDBJ whole genome shotgun (WGS) entry which is preliminary data.</text>
</comment>
<name>A0A7K3NMV8_9BACT</name>
<feature type="chain" id="PRO_5029789706" evidence="2">
    <location>
        <begin position="24"/>
        <end position="860"/>
    </location>
</feature>
<evidence type="ECO:0000256" key="2">
    <source>
        <dbReference type="SAM" id="SignalP"/>
    </source>
</evidence>
<proteinExistence type="predicted"/>
<feature type="transmembrane region" description="Helical" evidence="1">
    <location>
        <begin position="748"/>
        <end position="775"/>
    </location>
</feature>
<dbReference type="RefSeq" id="WP_163302606.1">
    <property type="nucleotide sequence ID" value="NZ_JAAGRQ010000051.1"/>
</dbReference>
<keyword evidence="1" id="KW-0812">Transmembrane</keyword>
<accession>A0A7K3NMV8</accession>
<keyword evidence="4" id="KW-1185">Reference proteome</keyword>
<keyword evidence="1" id="KW-1133">Transmembrane helix</keyword>
<protein>
    <submittedName>
        <fullName evidence="3">Uncharacterized protein</fullName>
    </submittedName>
</protein>
<dbReference type="EMBL" id="JAAGRQ010000051">
    <property type="protein sequence ID" value="NDY57532.1"/>
    <property type="molecule type" value="Genomic_DNA"/>
</dbReference>
<feature type="signal peptide" evidence="2">
    <location>
        <begin position="1"/>
        <end position="23"/>
    </location>
</feature>
<dbReference type="Proteomes" id="UP000469724">
    <property type="component" value="Unassembled WGS sequence"/>
</dbReference>
<evidence type="ECO:0000256" key="1">
    <source>
        <dbReference type="SAM" id="Phobius"/>
    </source>
</evidence>
<keyword evidence="1" id="KW-0472">Membrane</keyword>
<gene>
    <name evidence="3" type="ORF">G3N56_12390</name>
</gene>
<reference evidence="3 4" key="1">
    <citation type="submission" date="2020-02" db="EMBL/GenBank/DDBJ databases">
        <title>Comparative genomics of sulfur disproportionating microorganisms.</title>
        <authorList>
            <person name="Ward L.M."/>
            <person name="Bertran E."/>
            <person name="Johnston D.T."/>
        </authorList>
    </citation>
    <scope>NUCLEOTIDE SEQUENCE [LARGE SCALE GENOMIC DNA]</scope>
    <source>
        <strain evidence="3 4">DSM 3696</strain>
    </source>
</reference>
<feature type="transmembrane region" description="Helical" evidence="1">
    <location>
        <begin position="84"/>
        <end position="115"/>
    </location>
</feature>
<sequence>MKKMLGMLFLAGVMLLSGQTVLADMVGEKFSQTEAFQQYVATQKRLEEQDARLDKELSAARDALRKSNVSAFQAFHDALRASEIFMYIFMVTKTTFVCIVLLSFAFMVFYIYYLIRFNPMKWKLMTSGGTLRRLWKRLMQRNSLAGMVFLLAVCLPGVSLAKTNVLQDIKMYYSGNEFEKGYVLCKYSDGKTTLGYTEVNGVAVIPRPEPGFDLTYDVMAHSQGLGLGVAAEDFEPLYEQAKTDAHRALVFSLLARTGKDVANAGAMRLVTAIISRRGQDIEVSIERFKALLAAFADSNNRLLANGLVRLFLEKSVDRVKNLAGLDSLVDLAVDNEAFEIIREATASAMKSLPSRLPFIESVYAARIYFKIDKDMARHYFQNIRSDFPEFLKSEAIRVKLEELFKEMASVVAFLPLYDNDALYTALRRQPNELRVAITGFFDTVDPALAAVAYNSIGMEPGDLVFRNPDMLALLARLTSVYKKDAPAEFLNSLKRAVVEYDVPYSGEQLLAAVEKVRQNPSGFIESVLTQDMNTDCRFNRNSNLIMAFIKALTPEQITAFESYFVKKSALHEEILDYLFTKEKGAFYRLLVNLYAADAGSVAMLEFPNDIMDLKTMAPAFSKESLKLFATLPAGYFVAHHALSRPTPDVRLAKQALVPEFDELFQRFLSQEKQELSEKDAITGLILLTLAEKPGATVFADEAFVLGKMLAGYFDASKHAELSKRVEEKTSSLAELKEQLADSGSVPGMVYVAMFYFAFLFCYVIAAAVFSFKYACNMMIPGKDFTLLRFFVNDMEAVGTFSMTTIWFFPVGLGMVLVAQLLRGAVNSDTMNRDMREAVAALVGQPPFSPSGDADGGGSEA</sequence>
<organism evidence="3 4">
    <name type="scientific">Desulfolutivibrio sulfodismutans</name>
    <dbReference type="NCBI Taxonomy" id="63561"/>
    <lineage>
        <taxon>Bacteria</taxon>
        <taxon>Pseudomonadati</taxon>
        <taxon>Thermodesulfobacteriota</taxon>
        <taxon>Desulfovibrionia</taxon>
        <taxon>Desulfovibrionales</taxon>
        <taxon>Desulfovibrionaceae</taxon>
        <taxon>Desulfolutivibrio</taxon>
    </lineage>
</organism>
<dbReference type="AlphaFoldDB" id="A0A7K3NMV8"/>
<evidence type="ECO:0000313" key="4">
    <source>
        <dbReference type="Proteomes" id="UP000469724"/>
    </source>
</evidence>
<feature type="transmembrane region" description="Helical" evidence="1">
    <location>
        <begin position="796"/>
        <end position="821"/>
    </location>
</feature>
<feature type="transmembrane region" description="Helical" evidence="1">
    <location>
        <begin position="142"/>
        <end position="161"/>
    </location>
</feature>